<evidence type="ECO:0000313" key="1">
    <source>
        <dbReference type="EMBL" id="SKA86539.1"/>
    </source>
</evidence>
<accession>A0A1T4XAM6</accession>
<sequence>MSDVFYENLKRTSVYAGGHIEPKHEGHRQFVRKTLISFMERNRKKLDEEQRVLSGDAVTTTSQGLPSSYSKEVIRFALSDLKILELVRGLVDPTATASMAIPYEKREKNANDFANFGVVYEGFGIPYSGVSLDAETAYMQPMKLALKVSNEVLHFASGTHLNWDAWANNISSNGTFIKELLQLRIAAEMLRASDSYQAISIQDEAITVDANGLIKTAQFPIVRPYQPRDLAGRVVGTAKNQISLTVNGVAIPAYDESDLIQSSLYWRFSNLNLGYIQLVDKDGQLAGSAASGVISYSQATNLVKFDMAIPEGVSVAKHMNGLLDAIGNQIAMLSSHRYSRPDFMLMSAVVNNEITKAEQFIVSLKRNGSETSPLGDLATVKGIPAYDTGLPGDLGDNRILLGKRDLTAYGIAKPYQMGEAFQSTTRGYATGEQMAYGQEFSVIYTPAAVCNRYTSILLYNSSSR</sequence>
<reference evidence="1 2" key="1">
    <citation type="submission" date="2017-02" db="EMBL/GenBank/DDBJ databases">
        <authorList>
            <person name="Peterson S.W."/>
        </authorList>
    </citation>
    <scope>NUCLEOTIDE SEQUENCE [LARGE SCALE GENOMIC DNA]</scope>
    <source>
        <strain evidence="1 2">ATCC 49788</strain>
    </source>
</reference>
<gene>
    <name evidence="1" type="ORF">SAMN02745130_02727</name>
</gene>
<dbReference type="STRING" id="92487.SAMN02745130_02727"/>
<name>A0A1T4XAM6_9GAMM</name>
<keyword evidence="2" id="KW-1185">Reference proteome</keyword>
<dbReference type="Proteomes" id="UP000190460">
    <property type="component" value="Unassembled WGS sequence"/>
</dbReference>
<organism evidence="1 2">
    <name type="scientific">Thiothrix eikelboomii</name>
    <dbReference type="NCBI Taxonomy" id="92487"/>
    <lineage>
        <taxon>Bacteria</taxon>
        <taxon>Pseudomonadati</taxon>
        <taxon>Pseudomonadota</taxon>
        <taxon>Gammaproteobacteria</taxon>
        <taxon>Thiotrichales</taxon>
        <taxon>Thiotrichaceae</taxon>
        <taxon>Thiothrix</taxon>
    </lineage>
</organism>
<proteinExistence type="predicted"/>
<dbReference type="AlphaFoldDB" id="A0A1T4XAM6"/>
<protein>
    <recommendedName>
        <fullName evidence="3">Phage major capsid protein E</fullName>
    </recommendedName>
</protein>
<evidence type="ECO:0000313" key="2">
    <source>
        <dbReference type="Proteomes" id="UP000190460"/>
    </source>
</evidence>
<dbReference type="RefSeq" id="WP_078923174.1">
    <property type="nucleotide sequence ID" value="NZ_FUYB01000014.1"/>
</dbReference>
<dbReference type="EMBL" id="FUYB01000014">
    <property type="protein sequence ID" value="SKA86539.1"/>
    <property type="molecule type" value="Genomic_DNA"/>
</dbReference>
<dbReference type="OrthoDB" id="5912178at2"/>
<evidence type="ECO:0008006" key="3">
    <source>
        <dbReference type="Google" id="ProtNLM"/>
    </source>
</evidence>